<accession>A0A151WP28</accession>
<feature type="non-terminal residue" evidence="1">
    <location>
        <position position="1"/>
    </location>
</feature>
<evidence type="ECO:0000313" key="2">
    <source>
        <dbReference type="Proteomes" id="UP000075809"/>
    </source>
</evidence>
<evidence type="ECO:0000313" key="1">
    <source>
        <dbReference type="EMBL" id="KYQ49568.1"/>
    </source>
</evidence>
<organism evidence="1 2">
    <name type="scientific">Mycetomoellerius zeteki</name>
    <dbReference type="NCBI Taxonomy" id="64791"/>
    <lineage>
        <taxon>Eukaryota</taxon>
        <taxon>Metazoa</taxon>
        <taxon>Ecdysozoa</taxon>
        <taxon>Arthropoda</taxon>
        <taxon>Hexapoda</taxon>
        <taxon>Insecta</taxon>
        <taxon>Pterygota</taxon>
        <taxon>Neoptera</taxon>
        <taxon>Endopterygota</taxon>
        <taxon>Hymenoptera</taxon>
        <taxon>Apocrita</taxon>
        <taxon>Aculeata</taxon>
        <taxon>Formicoidea</taxon>
        <taxon>Formicidae</taxon>
        <taxon>Myrmicinae</taxon>
        <taxon>Mycetomoellerius</taxon>
    </lineage>
</organism>
<name>A0A151WP28_9HYME</name>
<dbReference type="Proteomes" id="UP000075809">
    <property type="component" value="Unassembled WGS sequence"/>
</dbReference>
<keyword evidence="2" id="KW-1185">Reference proteome</keyword>
<protein>
    <submittedName>
        <fullName evidence="1">Uncharacterized protein</fullName>
    </submittedName>
</protein>
<proteinExistence type="predicted"/>
<dbReference type="AlphaFoldDB" id="A0A151WP28"/>
<gene>
    <name evidence="1" type="ORF">ALC60_11352</name>
</gene>
<sequence>GLQSTNGIHGAGRYLNNLIAHLRRAHLFDTPRYVRVNDQNATNDWIANSNVTPIISLAIFSVQHRLIVMHKVILSIRLTCKMYFQQSRLLLSKIEMIVYK</sequence>
<reference evidence="1 2" key="1">
    <citation type="submission" date="2015-09" db="EMBL/GenBank/DDBJ databases">
        <title>Trachymyrmex zeteki WGS genome.</title>
        <authorList>
            <person name="Nygaard S."/>
            <person name="Hu H."/>
            <person name="Boomsma J."/>
            <person name="Zhang G."/>
        </authorList>
    </citation>
    <scope>NUCLEOTIDE SEQUENCE [LARGE SCALE GENOMIC DNA]</scope>
    <source>
        <strain evidence="1">Tzet28-1</strain>
        <tissue evidence="1">Whole body</tissue>
    </source>
</reference>
<dbReference type="EMBL" id="KQ982893">
    <property type="protein sequence ID" value="KYQ49568.1"/>
    <property type="molecule type" value="Genomic_DNA"/>
</dbReference>